<dbReference type="SUPFAM" id="SSF88946">
    <property type="entry name" value="Sigma2 domain of RNA polymerase sigma factors"/>
    <property type="match status" value="1"/>
</dbReference>
<evidence type="ECO:0000256" key="1">
    <source>
        <dbReference type="ARBA" id="ARBA00010641"/>
    </source>
</evidence>
<evidence type="ECO:0000256" key="3">
    <source>
        <dbReference type="ARBA" id="ARBA00023082"/>
    </source>
</evidence>
<dbReference type="Pfam" id="PF08281">
    <property type="entry name" value="Sigma70_r4_2"/>
    <property type="match status" value="1"/>
</dbReference>
<dbReference type="Proteomes" id="UP001199750">
    <property type="component" value="Unassembled WGS sequence"/>
</dbReference>
<dbReference type="Proteomes" id="UP001212263">
    <property type="component" value="Unassembled WGS sequence"/>
</dbReference>
<sequence>MIEKGSHTTESDQSLLDALIKGEETAFEKIYKSYFALLQNYSASIVGDSEAALEIIQNIFVALWENRKNLDREKSLRNYLLRSTHNNSLRYLKTRFLHLQHQENLKRKKSEEEQENVIRAEEGPEPEQQLSALLNELPERSRQVMIMSHIENRKSADIARKLGISVRTVETILYQAMKKLRGKIKK</sequence>
<dbReference type="InterPro" id="IPR013249">
    <property type="entry name" value="RNA_pol_sigma70_r4_t2"/>
</dbReference>
<dbReference type="SUPFAM" id="SSF88659">
    <property type="entry name" value="Sigma3 and sigma4 domains of RNA polymerase sigma factors"/>
    <property type="match status" value="1"/>
</dbReference>
<comment type="caution">
    <text evidence="9">The sequence shown here is derived from an EMBL/GenBank/DDBJ whole genome shotgun (WGS) entry which is preliminary data.</text>
</comment>
<evidence type="ECO:0000313" key="11">
    <source>
        <dbReference type="Proteomes" id="UP000283426"/>
    </source>
</evidence>
<reference evidence="8" key="3">
    <citation type="submission" date="2023-01" db="EMBL/GenBank/DDBJ databases">
        <title>Human gut microbiome strain richness.</title>
        <authorList>
            <person name="Chen-Liaw A."/>
        </authorList>
    </citation>
    <scope>NUCLEOTIDE SEQUENCE</scope>
    <source>
        <strain evidence="8">RTP21484st1_B7_RTP21484_190118</strain>
    </source>
</reference>
<dbReference type="Proteomes" id="UP000283426">
    <property type="component" value="Unassembled WGS sequence"/>
</dbReference>
<dbReference type="NCBIfam" id="TIGR02937">
    <property type="entry name" value="sigma70-ECF"/>
    <property type="match status" value="1"/>
</dbReference>
<evidence type="ECO:0000256" key="2">
    <source>
        <dbReference type="ARBA" id="ARBA00023015"/>
    </source>
</evidence>
<gene>
    <name evidence="9" type="ORF">DWW24_03240</name>
    <name evidence="10" type="ORF">DXA53_13825</name>
    <name evidence="7" type="ORF">L0P03_15195</name>
    <name evidence="8" type="ORF">PN645_09580</name>
</gene>
<dbReference type="InterPro" id="IPR013325">
    <property type="entry name" value="RNA_pol_sigma_r2"/>
</dbReference>
<dbReference type="Gene3D" id="1.10.10.10">
    <property type="entry name" value="Winged helix-like DNA-binding domain superfamily/Winged helix DNA-binding domain"/>
    <property type="match status" value="1"/>
</dbReference>
<dbReference type="PANTHER" id="PTHR43133">
    <property type="entry name" value="RNA POLYMERASE ECF-TYPE SIGMA FACTO"/>
    <property type="match status" value="1"/>
</dbReference>
<evidence type="ECO:0000313" key="7">
    <source>
        <dbReference type="EMBL" id="MCG4961184.1"/>
    </source>
</evidence>
<dbReference type="EMBL" id="JAKNDN010000031">
    <property type="protein sequence ID" value="MCG4961184.1"/>
    <property type="molecule type" value="Genomic_DNA"/>
</dbReference>
<evidence type="ECO:0000259" key="6">
    <source>
        <dbReference type="Pfam" id="PF08281"/>
    </source>
</evidence>
<dbReference type="RefSeq" id="WP_013610825.1">
    <property type="nucleotide sequence ID" value="NZ_JABWDG010000028.1"/>
</dbReference>
<dbReference type="InterPro" id="IPR039425">
    <property type="entry name" value="RNA_pol_sigma-70-like"/>
</dbReference>
<dbReference type="GO" id="GO:0003677">
    <property type="term" value="F:DNA binding"/>
    <property type="evidence" value="ECO:0007669"/>
    <property type="project" value="InterPro"/>
</dbReference>
<evidence type="ECO:0000313" key="8">
    <source>
        <dbReference type="EMBL" id="MDB9223252.1"/>
    </source>
</evidence>
<evidence type="ECO:0000256" key="4">
    <source>
        <dbReference type="ARBA" id="ARBA00023163"/>
    </source>
</evidence>
<dbReference type="InterPro" id="IPR014327">
    <property type="entry name" value="RNA_pol_sigma70_bacteroid"/>
</dbReference>
<accession>A0A3D4Z6P2</accession>
<evidence type="ECO:0000259" key="5">
    <source>
        <dbReference type="Pfam" id="PF04542"/>
    </source>
</evidence>
<evidence type="ECO:0000313" key="12">
    <source>
        <dbReference type="Proteomes" id="UP000284434"/>
    </source>
</evidence>
<dbReference type="NCBIfam" id="TIGR02985">
    <property type="entry name" value="Sig70_bacteroi1"/>
    <property type="match status" value="1"/>
</dbReference>
<dbReference type="Proteomes" id="UP000284434">
    <property type="component" value="Unassembled WGS sequence"/>
</dbReference>
<dbReference type="AlphaFoldDB" id="A0A3D4Z6P2"/>
<reference evidence="7" key="2">
    <citation type="submission" date="2022-01" db="EMBL/GenBank/DDBJ databases">
        <title>Collection of gut derived symbiotic bacterial strains cultured from healthy donors.</title>
        <authorList>
            <person name="Lin H."/>
            <person name="Kohout C."/>
            <person name="Waligurski E."/>
            <person name="Pamer E.G."/>
        </authorList>
    </citation>
    <scope>NUCLEOTIDE SEQUENCE</scope>
    <source>
        <strain evidence="7">DFI.1.149</strain>
    </source>
</reference>
<keyword evidence="3" id="KW-0731">Sigma factor</keyword>
<dbReference type="GeneID" id="61273737"/>
<name>A0A3D4Z6P2_9BACT</name>
<dbReference type="EMBL" id="QSCO01000020">
    <property type="protein sequence ID" value="RGY05035.1"/>
    <property type="molecule type" value="Genomic_DNA"/>
</dbReference>
<dbReference type="OMA" id="IMSHIEN"/>
<feature type="domain" description="RNA polymerase sigma-70 region 2" evidence="5">
    <location>
        <begin position="31"/>
        <end position="94"/>
    </location>
</feature>
<dbReference type="InterPro" id="IPR013324">
    <property type="entry name" value="RNA_pol_sigma_r3/r4-like"/>
</dbReference>
<dbReference type="EMBL" id="QRYW01000005">
    <property type="protein sequence ID" value="RGV29896.1"/>
    <property type="molecule type" value="Genomic_DNA"/>
</dbReference>
<protein>
    <submittedName>
        <fullName evidence="9">RNA polymerase sigma-70 factor</fullName>
    </submittedName>
</protein>
<dbReference type="Gene3D" id="1.10.1740.10">
    <property type="match status" value="1"/>
</dbReference>
<dbReference type="InterPro" id="IPR036388">
    <property type="entry name" value="WH-like_DNA-bd_sf"/>
</dbReference>
<dbReference type="InterPro" id="IPR007627">
    <property type="entry name" value="RNA_pol_sigma70_r2"/>
</dbReference>
<comment type="similarity">
    <text evidence="1">Belongs to the sigma-70 factor family. ECF subfamily.</text>
</comment>
<keyword evidence="2" id="KW-0805">Transcription regulation</keyword>
<proteinExistence type="inferred from homology"/>
<feature type="domain" description="RNA polymerase sigma factor 70 region 4 type 2" evidence="6">
    <location>
        <begin position="128"/>
        <end position="180"/>
    </location>
</feature>
<reference evidence="11 12" key="1">
    <citation type="submission" date="2018-08" db="EMBL/GenBank/DDBJ databases">
        <title>A genome reference for cultivated species of the human gut microbiota.</title>
        <authorList>
            <person name="Zou Y."/>
            <person name="Xue W."/>
            <person name="Luo G."/>
        </authorList>
    </citation>
    <scope>NUCLEOTIDE SEQUENCE [LARGE SCALE GENOMIC DNA]</scope>
    <source>
        <strain evidence="9 11">AF14-6AC</strain>
        <strain evidence="10 12">OF03-11</strain>
    </source>
</reference>
<dbReference type="PANTHER" id="PTHR43133:SF46">
    <property type="entry name" value="RNA POLYMERASE SIGMA-70 FACTOR ECF SUBFAMILY"/>
    <property type="match status" value="1"/>
</dbReference>
<dbReference type="InterPro" id="IPR014284">
    <property type="entry name" value="RNA_pol_sigma-70_dom"/>
</dbReference>
<evidence type="ECO:0000313" key="10">
    <source>
        <dbReference type="EMBL" id="RGY05035.1"/>
    </source>
</evidence>
<evidence type="ECO:0000313" key="9">
    <source>
        <dbReference type="EMBL" id="RGV29896.1"/>
    </source>
</evidence>
<dbReference type="Pfam" id="PF04542">
    <property type="entry name" value="Sigma70_r2"/>
    <property type="match status" value="1"/>
</dbReference>
<keyword evidence="4" id="KW-0804">Transcription</keyword>
<dbReference type="GO" id="GO:0016987">
    <property type="term" value="F:sigma factor activity"/>
    <property type="evidence" value="ECO:0007669"/>
    <property type="project" value="UniProtKB-KW"/>
</dbReference>
<dbReference type="GO" id="GO:0006352">
    <property type="term" value="P:DNA-templated transcription initiation"/>
    <property type="evidence" value="ECO:0007669"/>
    <property type="project" value="InterPro"/>
</dbReference>
<organism evidence="9 11">
    <name type="scientific">Odoribacter splanchnicus</name>
    <dbReference type="NCBI Taxonomy" id="28118"/>
    <lineage>
        <taxon>Bacteria</taxon>
        <taxon>Pseudomonadati</taxon>
        <taxon>Bacteroidota</taxon>
        <taxon>Bacteroidia</taxon>
        <taxon>Bacteroidales</taxon>
        <taxon>Odoribacteraceae</taxon>
        <taxon>Odoribacter</taxon>
    </lineage>
</organism>
<dbReference type="CDD" id="cd06171">
    <property type="entry name" value="Sigma70_r4"/>
    <property type="match status" value="1"/>
</dbReference>
<dbReference type="EMBL" id="JAQMRD010000010">
    <property type="protein sequence ID" value="MDB9223252.1"/>
    <property type="molecule type" value="Genomic_DNA"/>
</dbReference>